<evidence type="ECO:0000256" key="1">
    <source>
        <dbReference type="SAM" id="MobiDB-lite"/>
    </source>
</evidence>
<evidence type="ECO:0000313" key="2">
    <source>
        <dbReference type="EMBL" id="KZT11170.1"/>
    </source>
</evidence>
<feature type="compositionally biased region" description="Low complexity" evidence="1">
    <location>
        <begin position="633"/>
        <end position="644"/>
    </location>
</feature>
<protein>
    <submittedName>
        <fullName evidence="2">Uncharacterized protein</fullName>
    </submittedName>
</protein>
<feature type="compositionally biased region" description="Basic residues" evidence="1">
    <location>
        <begin position="580"/>
        <end position="590"/>
    </location>
</feature>
<feature type="compositionally biased region" description="Basic and acidic residues" evidence="1">
    <location>
        <begin position="208"/>
        <end position="220"/>
    </location>
</feature>
<dbReference type="AlphaFoldDB" id="A0A165H2W8"/>
<dbReference type="OrthoDB" id="3218262at2759"/>
<feature type="region of interest" description="Disordered" evidence="1">
    <location>
        <begin position="196"/>
        <end position="227"/>
    </location>
</feature>
<dbReference type="EMBL" id="KV427607">
    <property type="protein sequence ID" value="KZT11170.1"/>
    <property type="molecule type" value="Genomic_DNA"/>
</dbReference>
<dbReference type="STRING" id="1314785.A0A165H2W8"/>
<feature type="compositionally biased region" description="Polar residues" evidence="1">
    <location>
        <begin position="593"/>
        <end position="605"/>
    </location>
</feature>
<feature type="region of interest" description="Disordered" evidence="1">
    <location>
        <begin position="739"/>
        <end position="758"/>
    </location>
</feature>
<dbReference type="GeneID" id="63828985"/>
<evidence type="ECO:0000313" key="3">
    <source>
        <dbReference type="Proteomes" id="UP000076871"/>
    </source>
</evidence>
<dbReference type="Proteomes" id="UP000076871">
    <property type="component" value="Unassembled WGS sequence"/>
</dbReference>
<dbReference type="RefSeq" id="XP_040768910.1">
    <property type="nucleotide sequence ID" value="XM_040911957.1"/>
</dbReference>
<name>A0A165H2W8_9APHY</name>
<feature type="compositionally biased region" description="Polar residues" evidence="1">
    <location>
        <begin position="196"/>
        <end position="205"/>
    </location>
</feature>
<organism evidence="2 3">
    <name type="scientific">Laetiporus sulphureus 93-53</name>
    <dbReference type="NCBI Taxonomy" id="1314785"/>
    <lineage>
        <taxon>Eukaryota</taxon>
        <taxon>Fungi</taxon>
        <taxon>Dikarya</taxon>
        <taxon>Basidiomycota</taxon>
        <taxon>Agaricomycotina</taxon>
        <taxon>Agaricomycetes</taxon>
        <taxon>Polyporales</taxon>
        <taxon>Laetiporus</taxon>
    </lineage>
</organism>
<reference evidence="2 3" key="1">
    <citation type="journal article" date="2016" name="Mol. Biol. Evol.">
        <title>Comparative Genomics of Early-Diverging Mushroom-Forming Fungi Provides Insights into the Origins of Lignocellulose Decay Capabilities.</title>
        <authorList>
            <person name="Nagy L.G."/>
            <person name="Riley R."/>
            <person name="Tritt A."/>
            <person name="Adam C."/>
            <person name="Daum C."/>
            <person name="Floudas D."/>
            <person name="Sun H."/>
            <person name="Yadav J.S."/>
            <person name="Pangilinan J."/>
            <person name="Larsson K.H."/>
            <person name="Matsuura K."/>
            <person name="Barry K."/>
            <person name="Labutti K."/>
            <person name="Kuo R."/>
            <person name="Ohm R.A."/>
            <person name="Bhattacharya S.S."/>
            <person name="Shirouzu T."/>
            <person name="Yoshinaga Y."/>
            <person name="Martin F.M."/>
            <person name="Grigoriev I.V."/>
            <person name="Hibbett D.S."/>
        </authorList>
    </citation>
    <scope>NUCLEOTIDE SEQUENCE [LARGE SCALE GENOMIC DNA]</scope>
    <source>
        <strain evidence="2 3">93-53</strain>
    </source>
</reference>
<accession>A0A165H2W8</accession>
<feature type="region of interest" description="Disordered" evidence="1">
    <location>
        <begin position="359"/>
        <end position="652"/>
    </location>
</feature>
<dbReference type="InParanoid" id="A0A165H2W8"/>
<gene>
    <name evidence="2" type="ORF">LAESUDRAFT_754859</name>
</gene>
<proteinExistence type="predicted"/>
<keyword evidence="3" id="KW-1185">Reference proteome</keyword>
<sequence>MNSLSQPSTSLPSSASQNIKDGLRLAQRLSQRHLDIVSLPQELYPASATYPRDEARVDRINHAVAYAMTLTEGDPTHPKWGYVSRLMHLACTSRGYVGAAPGVRVGDKRKFEVEDVEWILPETVDEWRDYERKWGHKFRRSTLDAGSVSKYWRVVPGRDERQDSTKVVPPVSKAEIIREKVTIWQAAVLPAGDDISTSKGSTETPITKVDKGKGKARDLDPPMQGDRAQRPLTFTVVKRSADMTSKGKNVATDPPKMSWKARSPMVRALPAPASAIVHKDNPACDGASTSYLGKTPAAIKLRTTVAPTEVQSANVGKSPSPAPEPCAVVEEPVSSTSHPESSGHIKIAELSEMSFMPPSFPPQLQTSTPQRVDVPTAVKPRHKPSPIVLRSYPSSPLSSPPPTQNVPLDVRSFSVPPFSPTRKATKRRISDAASPKDAVQGEADISSQEIFYEAPSKKRPRVTPETKSGTPPPLSTPPRETTAIVDEPLRPSTPANNNEPSRHIASAALLDGEPAARPTTPIGTKVPVDVSTSLPAGGPVAGPSTPVNARGLGNAKGLPVPTTPTRKALPTLTELLASSRRSKPRPRPPSRKTVNQPQGNASVQGENAPESANVHVSDESREPSPAPTRTYFSSPASASPESPANIRYRPRSPVSPLFTQNLSAFAPPFISSQPFSARHGDLISTGSFVGGQGQQSGQGSSNVFAMQYNSQFDVEGQVDRVSELLDRDVDFGGWLRDIPEEEGENQPLTKSQDEVVGF</sequence>